<evidence type="ECO:0000313" key="3">
    <source>
        <dbReference type="Proteomes" id="UP000076420"/>
    </source>
</evidence>
<accession>A0A2C9M148</accession>
<dbReference type="EnsemblMetazoa" id="BGLB037329-RA">
    <property type="protein sequence ID" value="BGLB037329-PA"/>
    <property type="gene ID" value="BGLB037329"/>
</dbReference>
<feature type="compositionally biased region" description="Polar residues" evidence="1">
    <location>
        <begin position="222"/>
        <end position="231"/>
    </location>
</feature>
<feature type="region of interest" description="Disordered" evidence="1">
    <location>
        <begin position="189"/>
        <end position="254"/>
    </location>
</feature>
<dbReference type="VEuPathDB" id="VectorBase:BGLAX_052037"/>
<sequence length="254" mass="28027">MPLEGESNNDNQMLAGTFEEMSLESSDSAPLENLQTPQGATAYPDRVPLEDDEDEMVNKAKAPCERKSNFDSPLLGRNVSNTPSRRKRPPDKQKEKEVESSKPKFANGIYRASHMGKSQEVNRHCGLLVEETTHEITSDISLAEVQESGGSECSANQASEDVSLMELQESVYADSFANQSGEFQPHTTIDEHQHGSISPGERSIPICKTEMDKSKEKKLNRGETSSKQNILPTADIPTSGRMQLAVQDDSRSKK</sequence>
<feature type="compositionally biased region" description="Polar residues" evidence="1">
    <location>
        <begin position="1"/>
        <end position="14"/>
    </location>
</feature>
<dbReference type="Proteomes" id="UP000076420">
    <property type="component" value="Unassembled WGS sequence"/>
</dbReference>
<organism evidence="2 3">
    <name type="scientific">Biomphalaria glabrata</name>
    <name type="common">Bloodfluke planorb</name>
    <name type="synonym">Freshwater snail</name>
    <dbReference type="NCBI Taxonomy" id="6526"/>
    <lineage>
        <taxon>Eukaryota</taxon>
        <taxon>Metazoa</taxon>
        <taxon>Spiralia</taxon>
        <taxon>Lophotrochozoa</taxon>
        <taxon>Mollusca</taxon>
        <taxon>Gastropoda</taxon>
        <taxon>Heterobranchia</taxon>
        <taxon>Euthyneura</taxon>
        <taxon>Panpulmonata</taxon>
        <taxon>Hygrophila</taxon>
        <taxon>Lymnaeoidea</taxon>
        <taxon>Planorbidae</taxon>
        <taxon>Biomphalaria</taxon>
    </lineage>
</organism>
<gene>
    <name evidence="2" type="primary">106074249</name>
</gene>
<evidence type="ECO:0000256" key="1">
    <source>
        <dbReference type="SAM" id="MobiDB-lite"/>
    </source>
</evidence>
<feature type="compositionally biased region" description="Basic and acidic residues" evidence="1">
    <location>
        <begin position="209"/>
        <end position="221"/>
    </location>
</feature>
<feature type="compositionally biased region" description="Polar residues" evidence="1">
    <location>
        <begin position="23"/>
        <end position="39"/>
    </location>
</feature>
<dbReference type="AlphaFoldDB" id="A0A2C9M148"/>
<feature type="compositionally biased region" description="Basic and acidic residues" evidence="1">
    <location>
        <begin position="56"/>
        <end position="69"/>
    </location>
</feature>
<dbReference type="OrthoDB" id="10412239at2759"/>
<evidence type="ECO:0000313" key="2">
    <source>
        <dbReference type="EnsemblMetazoa" id="BGLB037329-PA"/>
    </source>
</evidence>
<dbReference type="VEuPathDB" id="VectorBase:BGLB037329"/>
<feature type="region of interest" description="Disordered" evidence="1">
    <location>
        <begin position="1"/>
        <end position="117"/>
    </location>
</feature>
<reference evidence="2" key="1">
    <citation type="submission" date="2020-05" db="UniProtKB">
        <authorList>
            <consortium name="EnsemblMetazoa"/>
        </authorList>
    </citation>
    <scope>IDENTIFICATION</scope>
    <source>
        <strain evidence="2">BB02</strain>
    </source>
</reference>
<feature type="compositionally biased region" description="Basic and acidic residues" evidence="1">
    <location>
        <begin position="90"/>
        <end position="102"/>
    </location>
</feature>
<dbReference type="KEGG" id="bgt:106074249"/>
<dbReference type="VEuPathDB" id="VectorBase:BGLAX_032521"/>
<proteinExistence type="predicted"/>
<protein>
    <submittedName>
        <fullName evidence="2">Uncharacterized protein</fullName>
    </submittedName>
</protein>
<name>A0A2C9M148_BIOGL</name>